<name>A0A507E764_9FUNG</name>
<feature type="transmembrane region" description="Helical" evidence="7">
    <location>
        <begin position="50"/>
        <end position="67"/>
    </location>
</feature>
<reference evidence="9 10" key="1">
    <citation type="journal article" date="2019" name="Sci. Rep.">
        <title>Comparative genomics of chytrid fungi reveal insights into the obligate biotrophic and pathogenic lifestyle of Synchytrium endobioticum.</title>
        <authorList>
            <person name="van de Vossenberg B.T.L.H."/>
            <person name="Warris S."/>
            <person name="Nguyen H.D.T."/>
            <person name="van Gent-Pelzer M.P.E."/>
            <person name="Joly D.L."/>
            <person name="van de Geest H.C."/>
            <person name="Bonants P.J.M."/>
            <person name="Smith D.S."/>
            <person name="Levesque C.A."/>
            <person name="van der Lee T.A.J."/>
        </authorList>
    </citation>
    <scope>NUCLEOTIDE SEQUENCE [LARGE SCALE GENOMIC DNA]</scope>
    <source>
        <strain evidence="9 10">CBS 675.73</strain>
    </source>
</reference>
<dbReference type="InterPro" id="IPR025256">
    <property type="entry name" value="TM7S3/TM198-like_dom"/>
</dbReference>
<dbReference type="Proteomes" id="UP000320333">
    <property type="component" value="Unassembled WGS sequence"/>
</dbReference>
<feature type="transmembrane region" description="Helical" evidence="7">
    <location>
        <begin position="234"/>
        <end position="253"/>
    </location>
</feature>
<keyword evidence="10" id="KW-1185">Reference proteome</keyword>
<dbReference type="EMBL" id="QEAP01000709">
    <property type="protein sequence ID" value="TPX59742.1"/>
    <property type="molecule type" value="Genomic_DNA"/>
</dbReference>
<keyword evidence="4 7" id="KW-1133">Transmembrane helix</keyword>
<comment type="subcellular location">
    <subcellularLocation>
        <location evidence="1">Membrane</location>
        <topology evidence="1">Multi-pass membrane protein</topology>
    </subcellularLocation>
</comment>
<dbReference type="STRING" id="246404.A0A507E764"/>
<evidence type="ECO:0000259" key="8">
    <source>
        <dbReference type="Pfam" id="PF13886"/>
    </source>
</evidence>
<evidence type="ECO:0000256" key="4">
    <source>
        <dbReference type="ARBA" id="ARBA00022989"/>
    </source>
</evidence>
<gene>
    <name evidence="9" type="ORF">CcCBS67573_g09065</name>
</gene>
<sequence length="285" mass="29896">MQTMSSQMSMYDYFGSFTKLSANVSAGGHLPPIPTTISVASDYITASDSVLGVFCILAGAALLVLGFRLYKPTVFLAGSVAGGVITYSVLVQCRPKAGYPNDEVVLTFVPLAVGFVCGLIVLCISKIALVIVGGSGGLLVALYLLAWKPMEATSNSAGNAGRIAFLCVLTLIGMVVILFAEKPAVIWSTSFSGAYGITFGVDCFAKTGFMNNAGQALQKGKAYNSYAFDRKPEVIVMGVGCAVLSVAGAMIQYRINLGRERHRILMLPASAGGNLKDGGKEMQEV</sequence>
<dbReference type="AlphaFoldDB" id="A0A507E764"/>
<dbReference type="Pfam" id="PF13886">
    <property type="entry name" value="TM7S3_TM198"/>
    <property type="match status" value="1"/>
</dbReference>
<feature type="transmembrane region" description="Helical" evidence="7">
    <location>
        <begin position="73"/>
        <end position="91"/>
    </location>
</feature>
<proteinExistence type="inferred from homology"/>
<evidence type="ECO:0000256" key="1">
    <source>
        <dbReference type="ARBA" id="ARBA00004141"/>
    </source>
</evidence>
<dbReference type="PANTHER" id="PTHR31247:SF5">
    <property type="entry name" value="DUF4203 DOMAIN-CONTAINING PROTEIN"/>
    <property type="match status" value="1"/>
</dbReference>
<evidence type="ECO:0000256" key="2">
    <source>
        <dbReference type="ARBA" id="ARBA00006244"/>
    </source>
</evidence>
<feature type="transmembrane region" description="Helical" evidence="7">
    <location>
        <begin position="103"/>
        <end position="121"/>
    </location>
</feature>
<feature type="transmembrane region" description="Helical" evidence="7">
    <location>
        <begin position="159"/>
        <end position="180"/>
    </location>
</feature>
<dbReference type="GO" id="GO:0005886">
    <property type="term" value="C:plasma membrane"/>
    <property type="evidence" value="ECO:0007669"/>
    <property type="project" value="TreeGrafter"/>
</dbReference>
<keyword evidence="5 7" id="KW-0472">Membrane</keyword>
<evidence type="ECO:0000313" key="10">
    <source>
        <dbReference type="Proteomes" id="UP000320333"/>
    </source>
</evidence>
<evidence type="ECO:0000256" key="3">
    <source>
        <dbReference type="ARBA" id="ARBA00022692"/>
    </source>
</evidence>
<keyword evidence="3 7" id="KW-0812">Transmembrane</keyword>
<comment type="caution">
    <text evidence="9">The sequence shown here is derived from an EMBL/GenBank/DDBJ whole genome shotgun (WGS) entry which is preliminary data.</text>
</comment>
<feature type="domain" description="TM7S3/TM198-like" evidence="8">
    <location>
        <begin position="52"/>
        <end position="253"/>
    </location>
</feature>
<feature type="transmembrane region" description="Helical" evidence="7">
    <location>
        <begin position="127"/>
        <end position="147"/>
    </location>
</feature>
<dbReference type="InterPro" id="IPR040236">
    <property type="entry name" value="TMEM198"/>
</dbReference>
<dbReference type="OrthoDB" id="102260at2759"/>
<evidence type="ECO:0000256" key="5">
    <source>
        <dbReference type="ARBA" id="ARBA00023136"/>
    </source>
</evidence>
<accession>A0A507E764</accession>
<comment type="similarity">
    <text evidence="2">Belongs to the TMEM198 family.</text>
</comment>
<evidence type="ECO:0000256" key="7">
    <source>
        <dbReference type="SAM" id="Phobius"/>
    </source>
</evidence>
<evidence type="ECO:0000256" key="6">
    <source>
        <dbReference type="ARBA" id="ARBA00049737"/>
    </source>
</evidence>
<evidence type="ECO:0000313" key="9">
    <source>
        <dbReference type="EMBL" id="TPX59742.1"/>
    </source>
</evidence>
<organism evidence="9 10">
    <name type="scientific">Chytriomyces confervae</name>
    <dbReference type="NCBI Taxonomy" id="246404"/>
    <lineage>
        <taxon>Eukaryota</taxon>
        <taxon>Fungi</taxon>
        <taxon>Fungi incertae sedis</taxon>
        <taxon>Chytridiomycota</taxon>
        <taxon>Chytridiomycota incertae sedis</taxon>
        <taxon>Chytridiomycetes</taxon>
        <taxon>Chytridiales</taxon>
        <taxon>Chytriomycetaceae</taxon>
        <taxon>Chytriomyces</taxon>
    </lineage>
</organism>
<dbReference type="PANTHER" id="PTHR31247">
    <property type="entry name" value="TRANSMEMBRANE PROTEIN 198 FAMILY MEMBER"/>
    <property type="match status" value="1"/>
</dbReference>
<protein>
    <recommendedName>
        <fullName evidence="6">Transmembrane protein 198</fullName>
    </recommendedName>
</protein>